<reference evidence="1 2" key="1">
    <citation type="submission" date="2018-06" db="EMBL/GenBank/DDBJ databases">
        <authorList>
            <consortium name="Pathogen Informatics"/>
            <person name="Doyle S."/>
        </authorList>
    </citation>
    <scope>NUCLEOTIDE SEQUENCE [LARGE SCALE GENOMIC DNA]</scope>
    <source>
        <strain evidence="1 2">NCTC11388</strain>
    </source>
</reference>
<dbReference type="PANTHER" id="PTHR33639">
    <property type="entry name" value="THIOL-DISULFIDE OXIDOREDUCTASE DCC"/>
    <property type="match status" value="1"/>
</dbReference>
<name>A0A380CFG9_SPHSI</name>
<protein>
    <submittedName>
        <fullName evidence="1">Protein of uncharacterized function, DUF393</fullName>
    </submittedName>
</protein>
<proteinExistence type="predicted"/>
<dbReference type="EMBL" id="UGYW01000002">
    <property type="protein sequence ID" value="SUJ18370.1"/>
    <property type="molecule type" value="Genomic_DNA"/>
</dbReference>
<gene>
    <name evidence="1" type="ORF">NCTC11388_02769</name>
</gene>
<sequence length="131" mass="15559">MTLHTKNIVLFDGICNVCNGTVNFIMKHDKQHKFYFSSLQSPLGQQVQQQTGHQLDSILYIRQNKVWNKSNAVLYIAKDLGFPWSLCFIFKPLPTSLRDRCYDFIARNRYKWFGKREQCRIPTAEERQHFI</sequence>
<dbReference type="RefSeq" id="WP_115170518.1">
    <property type="nucleotide sequence ID" value="NZ_UGYW01000002.1"/>
</dbReference>
<organism evidence="1 2">
    <name type="scientific">Sphingobacterium spiritivorum</name>
    <name type="common">Flavobacterium spiritivorum</name>
    <dbReference type="NCBI Taxonomy" id="258"/>
    <lineage>
        <taxon>Bacteria</taxon>
        <taxon>Pseudomonadati</taxon>
        <taxon>Bacteroidota</taxon>
        <taxon>Sphingobacteriia</taxon>
        <taxon>Sphingobacteriales</taxon>
        <taxon>Sphingobacteriaceae</taxon>
        <taxon>Sphingobacterium</taxon>
    </lineage>
</organism>
<dbReference type="PANTHER" id="PTHR33639:SF2">
    <property type="entry name" value="DUF393 DOMAIN-CONTAINING PROTEIN"/>
    <property type="match status" value="1"/>
</dbReference>
<evidence type="ECO:0000313" key="1">
    <source>
        <dbReference type="EMBL" id="SUJ18370.1"/>
    </source>
</evidence>
<dbReference type="Proteomes" id="UP000254893">
    <property type="component" value="Unassembled WGS sequence"/>
</dbReference>
<dbReference type="Pfam" id="PF04134">
    <property type="entry name" value="DCC1-like"/>
    <property type="match status" value="1"/>
</dbReference>
<dbReference type="GO" id="GO:0015035">
    <property type="term" value="F:protein-disulfide reductase activity"/>
    <property type="evidence" value="ECO:0007669"/>
    <property type="project" value="InterPro"/>
</dbReference>
<dbReference type="InterPro" id="IPR007263">
    <property type="entry name" value="DCC1-like"/>
</dbReference>
<accession>A0A380CFG9</accession>
<evidence type="ECO:0000313" key="2">
    <source>
        <dbReference type="Proteomes" id="UP000254893"/>
    </source>
</evidence>
<dbReference type="AlphaFoldDB" id="A0A380CFG9"/>
<dbReference type="InterPro" id="IPR052927">
    <property type="entry name" value="DCC_oxidoreductase"/>
</dbReference>